<dbReference type="Gene3D" id="1.20.1740.10">
    <property type="entry name" value="Amino acid/polyamine transporter I"/>
    <property type="match status" value="1"/>
</dbReference>
<dbReference type="Pfam" id="PF00324">
    <property type="entry name" value="AA_permease"/>
    <property type="match status" value="1"/>
</dbReference>
<protein>
    <recommendedName>
        <fullName evidence="6">Amino acid permease/ SLC12A domain-containing protein</fullName>
    </recommendedName>
</protein>
<feature type="transmembrane region" description="Helical" evidence="5">
    <location>
        <begin position="27"/>
        <end position="51"/>
    </location>
</feature>
<feature type="transmembrane region" description="Helical" evidence="5">
    <location>
        <begin position="72"/>
        <end position="90"/>
    </location>
</feature>
<evidence type="ECO:0000256" key="4">
    <source>
        <dbReference type="ARBA" id="ARBA00023136"/>
    </source>
</evidence>
<evidence type="ECO:0000313" key="7">
    <source>
        <dbReference type="EMBL" id="GEM08302.1"/>
    </source>
</evidence>
<evidence type="ECO:0000256" key="1">
    <source>
        <dbReference type="ARBA" id="ARBA00004141"/>
    </source>
</evidence>
<keyword evidence="4 5" id="KW-0472">Membrane</keyword>
<comment type="caution">
    <text evidence="7">The sequence shown here is derived from an EMBL/GenBank/DDBJ whole genome shotgun (WGS) entry which is preliminary data.</text>
</comment>
<dbReference type="InterPro" id="IPR050524">
    <property type="entry name" value="APC_YAT"/>
</dbReference>
<sequence>MHESCLPPDTAASFHLRTPADPNSSQLNLTICLSILSIGIASVFAGSRVLTGLAATGLAPRIFAYVDESSRPLFSFISVLMFGSFVNLAPNAMGDKVFNWLVAIS</sequence>
<evidence type="ECO:0000256" key="5">
    <source>
        <dbReference type="SAM" id="Phobius"/>
    </source>
</evidence>
<evidence type="ECO:0000256" key="2">
    <source>
        <dbReference type="ARBA" id="ARBA00022692"/>
    </source>
</evidence>
<dbReference type="PANTHER" id="PTHR43341:SF12">
    <property type="entry name" value="AMINO ACID TRANSPORTER (EUROFUNG)"/>
    <property type="match status" value="1"/>
</dbReference>
<gene>
    <name evidence="7" type="ORF">Rt10032_c05g2319</name>
</gene>
<proteinExistence type="predicted"/>
<name>A0A511KDD2_RHOTO</name>
<dbReference type="GO" id="GO:0015171">
    <property type="term" value="F:amino acid transmembrane transporter activity"/>
    <property type="evidence" value="ECO:0007669"/>
    <property type="project" value="TreeGrafter"/>
</dbReference>
<dbReference type="Proteomes" id="UP000321518">
    <property type="component" value="Unassembled WGS sequence"/>
</dbReference>
<feature type="domain" description="Amino acid permease/ SLC12A" evidence="6">
    <location>
        <begin position="27"/>
        <end position="105"/>
    </location>
</feature>
<dbReference type="AlphaFoldDB" id="A0A511KDD2"/>
<keyword evidence="2 5" id="KW-0812">Transmembrane</keyword>
<dbReference type="GO" id="GO:0016020">
    <property type="term" value="C:membrane"/>
    <property type="evidence" value="ECO:0007669"/>
    <property type="project" value="UniProtKB-SubCell"/>
</dbReference>
<evidence type="ECO:0000259" key="6">
    <source>
        <dbReference type="Pfam" id="PF00324"/>
    </source>
</evidence>
<organism evidence="7 8">
    <name type="scientific">Rhodotorula toruloides</name>
    <name type="common">Yeast</name>
    <name type="synonym">Rhodosporidium toruloides</name>
    <dbReference type="NCBI Taxonomy" id="5286"/>
    <lineage>
        <taxon>Eukaryota</taxon>
        <taxon>Fungi</taxon>
        <taxon>Dikarya</taxon>
        <taxon>Basidiomycota</taxon>
        <taxon>Pucciniomycotina</taxon>
        <taxon>Microbotryomycetes</taxon>
        <taxon>Sporidiobolales</taxon>
        <taxon>Sporidiobolaceae</taxon>
        <taxon>Rhodotorula</taxon>
    </lineage>
</organism>
<comment type="subcellular location">
    <subcellularLocation>
        <location evidence="1">Membrane</location>
        <topology evidence="1">Multi-pass membrane protein</topology>
    </subcellularLocation>
</comment>
<reference evidence="7 8" key="1">
    <citation type="submission" date="2019-07" db="EMBL/GenBank/DDBJ databases">
        <title>Rhodotorula toruloides NBRC10032 genome sequencing.</title>
        <authorList>
            <person name="Shida Y."/>
            <person name="Takaku H."/>
            <person name="Ogasawara W."/>
            <person name="Mori K."/>
        </authorList>
    </citation>
    <scope>NUCLEOTIDE SEQUENCE [LARGE SCALE GENOMIC DNA]</scope>
    <source>
        <strain evidence="7 8">NBRC10032</strain>
    </source>
</reference>
<dbReference type="EMBL" id="BJWK01000005">
    <property type="protein sequence ID" value="GEM08302.1"/>
    <property type="molecule type" value="Genomic_DNA"/>
</dbReference>
<dbReference type="InterPro" id="IPR004841">
    <property type="entry name" value="AA-permease/SLC12A_dom"/>
</dbReference>
<keyword evidence="3 5" id="KW-1133">Transmembrane helix</keyword>
<evidence type="ECO:0000313" key="8">
    <source>
        <dbReference type="Proteomes" id="UP000321518"/>
    </source>
</evidence>
<dbReference type="PANTHER" id="PTHR43341">
    <property type="entry name" value="AMINO ACID PERMEASE"/>
    <property type="match status" value="1"/>
</dbReference>
<evidence type="ECO:0000256" key="3">
    <source>
        <dbReference type="ARBA" id="ARBA00022989"/>
    </source>
</evidence>
<dbReference type="OrthoDB" id="3900342at2759"/>
<accession>A0A511KDD2</accession>